<organism evidence="1 2">
    <name type="scientific">Bacillus phage G</name>
    <dbReference type="NCBI Taxonomy" id="2884420"/>
    <lineage>
        <taxon>Viruses</taxon>
        <taxon>Duplodnaviria</taxon>
        <taxon>Heunggongvirae</taxon>
        <taxon>Uroviricota</taxon>
        <taxon>Caudoviricetes</taxon>
        <taxon>Donellivirus</taxon>
        <taxon>Donellivirus gee</taxon>
    </lineage>
</organism>
<dbReference type="RefSeq" id="YP_009015415.1">
    <property type="nucleotide sequence ID" value="NC_023719.1"/>
</dbReference>
<dbReference type="EMBL" id="JN638751">
    <property type="protein sequence ID" value="AEO93374.1"/>
    <property type="molecule type" value="Genomic_DNA"/>
</dbReference>
<dbReference type="GeneID" id="18563330"/>
<name>G3MBH4_9CAUD</name>
<gene>
    <name evidence="1" type="primary">112</name>
    <name evidence="1" type="ORF">G_112</name>
</gene>
<accession>G3MBH4</accession>
<dbReference type="Proteomes" id="UP000009273">
    <property type="component" value="Segment"/>
</dbReference>
<proteinExistence type="predicted"/>
<protein>
    <submittedName>
        <fullName evidence="1">Gp112</fullName>
    </submittedName>
</protein>
<evidence type="ECO:0000313" key="2">
    <source>
        <dbReference type="Proteomes" id="UP000009273"/>
    </source>
</evidence>
<reference evidence="1 2" key="1">
    <citation type="submission" date="2011-09" db="EMBL/GenBank/DDBJ databases">
        <authorList>
            <person name="Pope W.H."/>
            <person name="Pedulla M.L."/>
            <person name="Ford M.E."/>
            <person name="Peebles C.L."/>
            <person name="Hatfull G.H."/>
            <person name="Hendrix R.W."/>
        </authorList>
    </citation>
    <scope>NUCLEOTIDE SEQUENCE [LARGE SCALE GENOMIC DNA]</scope>
    <source>
        <strain evidence="1">G</strain>
    </source>
</reference>
<sequence length="62" mass="7326">MKKIETLQDVSDFVEKVNSVSIDNINDLFKQLEIKKQNGENVDKQFEMLENFKKMKTIFNSN</sequence>
<keyword evidence="2" id="KW-1185">Reference proteome</keyword>
<evidence type="ECO:0000313" key="1">
    <source>
        <dbReference type="EMBL" id="AEO93374.1"/>
    </source>
</evidence>
<dbReference type="KEGG" id="vg:18563330"/>